<accession>A0A422NX38</accession>
<comment type="caution">
    <text evidence="2">The sequence shown here is derived from an EMBL/GenBank/DDBJ whole genome shotgun (WGS) entry which is preliminary data.</text>
</comment>
<dbReference type="GeneID" id="40325774"/>
<proteinExistence type="predicted"/>
<reference evidence="2 3" key="1">
    <citation type="journal article" date="2018" name="BMC Genomics">
        <title>Genomic comparison of Trypanosoma conorhini and Trypanosoma rangeli to Trypanosoma cruzi strains of high and low virulence.</title>
        <authorList>
            <person name="Bradwell K.R."/>
            <person name="Koparde V.N."/>
            <person name="Matveyev A.V."/>
            <person name="Serrano M.G."/>
            <person name="Alves J.M."/>
            <person name="Parikh H."/>
            <person name="Huang B."/>
            <person name="Lee V."/>
            <person name="Espinosa-Alvarez O."/>
            <person name="Ortiz P.A."/>
            <person name="Costa-Martins A.G."/>
            <person name="Teixeira M.M."/>
            <person name="Buck G.A."/>
        </authorList>
    </citation>
    <scope>NUCLEOTIDE SEQUENCE [LARGE SCALE GENOMIC DNA]</scope>
    <source>
        <strain evidence="2 3">AM80</strain>
    </source>
</reference>
<dbReference type="RefSeq" id="XP_029241347.1">
    <property type="nucleotide sequence ID" value="XM_029378869.1"/>
</dbReference>
<evidence type="ECO:0000256" key="1">
    <source>
        <dbReference type="SAM" id="MobiDB-lite"/>
    </source>
</evidence>
<evidence type="ECO:0000313" key="2">
    <source>
        <dbReference type="EMBL" id="RNF10092.1"/>
    </source>
</evidence>
<dbReference type="AlphaFoldDB" id="A0A422NX38"/>
<keyword evidence="3" id="KW-1185">Reference proteome</keyword>
<protein>
    <submittedName>
        <fullName evidence="2">Uncharacterized protein</fullName>
    </submittedName>
</protein>
<evidence type="ECO:0000313" key="3">
    <source>
        <dbReference type="Proteomes" id="UP000283634"/>
    </source>
</evidence>
<sequence length="117" mass="12698">MWCCKELLVDTGQPRLEIHGDEVPTWALVDVDAGTMTVHVSTQSAGAAPVMPHSLQCTEARVLVERSLMRLLTTARMEVRRRPHGQQGQGEEEEARETGDVVQGEIHDEAPAGEGGG</sequence>
<feature type="region of interest" description="Disordered" evidence="1">
    <location>
        <begin position="75"/>
        <end position="117"/>
    </location>
</feature>
<dbReference type="EMBL" id="MKGL01000037">
    <property type="protein sequence ID" value="RNF10092.1"/>
    <property type="molecule type" value="Genomic_DNA"/>
</dbReference>
<gene>
    <name evidence="2" type="ORF">TraAM80_01841</name>
</gene>
<name>A0A422NX38_TRYRA</name>
<dbReference type="Proteomes" id="UP000283634">
    <property type="component" value="Unassembled WGS sequence"/>
</dbReference>
<organism evidence="2 3">
    <name type="scientific">Trypanosoma rangeli</name>
    <dbReference type="NCBI Taxonomy" id="5698"/>
    <lineage>
        <taxon>Eukaryota</taxon>
        <taxon>Discoba</taxon>
        <taxon>Euglenozoa</taxon>
        <taxon>Kinetoplastea</taxon>
        <taxon>Metakinetoplastina</taxon>
        <taxon>Trypanosomatida</taxon>
        <taxon>Trypanosomatidae</taxon>
        <taxon>Trypanosoma</taxon>
        <taxon>Herpetosoma</taxon>
    </lineage>
</organism>